<organism evidence="6 7">
    <name type="scientific">Gnathostoma spinigerum</name>
    <dbReference type="NCBI Taxonomy" id="75299"/>
    <lineage>
        <taxon>Eukaryota</taxon>
        <taxon>Metazoa</taxon>
        <taxon>Ecdysozoa</taxon>
        <taxon>Nematoda</taxon>
        <taxon>Chromadorea</taxon>
        <taxon>Rhabditida</taxon>
        <taxon>Spirurina</taxon>
        <taxon>Gnathostomatomorpha</taxon>
        <taxon>Gnathostomatoidea</taxon>
        <taxon>Gnathostomatidae</taxon>
        <taxon>Gnathostoma</taxon>
    </lineage>
</organism>
<accession>A0ABD6EA71</accession>
<reference evidence="6 7" key="1">
    <citation type="submission" date="2024-08" db="EMBL/GenBank/DDBJ databases">
        <title>Gnathostoma spinigerum genome.</title>
        <authorList>
            <person name="Gonzalez-Bertolin B."/>
            <person name="Monzon S."/>
            <person name="Zaballos A."/>
            <person name="Jimenez P."/>
            <person name="Dekumyoy P."/>
            <person name="Varona S."/>
            <person name="Cuesta I."/>
            <person name="Sumanam S."/>
            <person name="Adisakwattana P."/>
            <person name="Gasser R.B."/>
            <person name="Hernandez-Gonzalez A."/>
            <person name="Young N.D."/>
            <person name="Perteguer M.J."/>
        </authorList>
    </citation>
    <scope>NUCLEOTIDE SEQUENCE [LARGE SCALE GENOMIC DNA]</scope>
    <source>
        <strain evidence="6">AL3</strain>
        <tissue evidence="6">Liver</tissue>
    </source>
</reference>
<comment type="similarity">
    <text evidence="2">Belongs to the CIA30 family.</text>
</comment>
<evidence type="ECO:0000313" key="7">
    <source>
        <dbReference type="Proteomes" id="UP001608902"/>
    </source>
</evidence>
<evidence type="ECO:0000256" key="4">
    <source>
        <dbReference type="ARBA" id="ARBA00023186"/>
    </source>
</evidence>
<comment type="caution">
    <text evidence="6">The sequence shown here is derived from an EMBL/GenBank/DDBJ whole genome shotgun (WGS) entry which is preliminary data.</text>
</comment>
<dbReference type="Pfam" id="PF08547">
    <property type="entry name" value="CIA30"/>
    <property type="match status" value="1"/>
</dbReference>
<dbReference type="Proteomes" id="UP001608902">
    <property type="component" value="Unassembled WGS sequence"/>
</dbReference>
<name>A0ABD6EA71_9BILA</name>
<evidence type="ECO:0000256" key="2">
    <source>
        <dbReference type="ARBA" id="ARBA00007884"/>
    </source>
</evidence>
<dbReference type="PANTHER" id="PTHR13194:SF18">
    <property type="entry name" value="COMPLEX I INTERMEDIATE-ASSOCIATED PROTEIN 30, MITOCHONDRIAL"/>
    <property type="match status" value="1"/>
</dbReference>
<proteinExistence type="inferred from homology"/>
<evidence type="ECO:0000313" key="6">
    <source>
        <dbReference type="EMBL" id="MFH4976940.1"/>
    </source>
</evidence>
<gene>
    <name evidence="6" type="ORF">AB6A40_003649</name>
</gene>
<protein>
    <recommendedName>
        <fullName evidence="5">NADH:ubiquinone oxidoreductase intermediate-associated protein 30 domain-containing protein</fullName>
    </recommendedName>
</protein>
<sequence length="332" mass="38120">MVVTKRILRKGGTAYRLLISLRWKSQYEVTSKPTSEVKAEGIAKFLPKERVSIFGNRNVPTSLGFPNKKGVVGYDPEMPLSEMIAEMPGAIAEHSKLFVKEYVEAFSIEDKELLENIGHLHHNEARADITFDTPERLKLWRTGADSDWNAGYSKCEFVPTDRKTAVFRGNIDTRIVKDGKLERAGWAAIKLEDRRAFLRKKYFDRWQSFTHLLIKCRGDGRSYKVMLYAPGALDVTWGDSFSYPLHTHGGPYWQYEKIPFSRFIHTVYGRIQDKQYPPHLGDVSSLGIVLMDRIDGKFCLELDFIGVVNDTTHLEKHAYESYVIRLFNPSGF</sequence>
<feature type="domain" description="NADH:ubiquinone oxidoreductase intermediate-associated protein 30" evidence="5">
    <location>
        <begin position="130"/>
        <end position="302"/>
    </location>
</feature>
<evidence type="ECO:0000256" key="3">
    <source>
        <dbReference type="ARBA" id="ARBA00023128"/>
    </source>
</evidence>
<keyword evidence="4" id="KW-0143">Chaperone</keyword>
<dbReference type="InterPro" id="IPR013857">
    <property type="entry name" value="NADH-UbQ_OxRdtase-assoc_prot30"/>
</dbReference>
<dbReference type="SUPFAM" id="SSF49785">
    <property type="entry name" value="Galactose-binding domain-like"/>
    <property type="match status" value="1"/>
</dbReference>
<dbReference type="GO" id="GO:0005739">
    <property type="term" value="C:mitochondrion"/>
    <property type="evidence" value="ECO:0007669"/>
    <property type="project" value="UniProtKB-SubCell"/>
</dbReference>
<dbReference type="PANTHER" id="PTHR13194">
    <property type="entry name" value="COMPLEX I INTERMEDIATE-ASSOCIATED PROTEIN 30"/>
    <property type="match status" value="1"/>
</dbReference>
<keyword evidence="3" id="KW-0496">Mitochondrion</keyword>
<dbReference type="EMBL" id="JBGFUD010001937">
    <property type="protein sequence ID" value="MFH4976940.1"/>
    <property type="molecule type" value="Genomic_DNA"/>
</dbReference>
<evidence type="ECO:0000256" key="1">
    <source>
        <dbReference type="ARBA" id="ARBA00004173"/>
    </source>
</evidence>
<dbReference type="InterPro" id="IPR008979">
    <property type="entry name" value="Galactose-bd-like_sf"/>
</dbReference>
<comment type="subcellular location">
    <subcellularLocation>
        <location evidence="1">Mitochondrion</location>
    </subcellularLocation>
</comment>
<keyword evidence="7" id="KW-1185">Reference proteome</keyword>
<dbReference type="InterPro" id="IPR039131">
    <property type="entry name" value="NDUFAF1"/>
</dbReference>
<dbReference type="AlphaFoldDB" id="A0ABD6EA71"/>
<evidence type="ECO:0000259" key="5">
    <source>
        <dbReference type="Pfam" id="PF08547"/>
    </source>
</evidence>